<dbReference type="Gene3D" id="2.130.10.10">
    <property type="entry name" value="YVTN repeat-like/Quinoprotein amine dehydrogenase"/>
    <property type="match status" value="3"/>
</dbReference>
<accession>A0A5C4SQT8</accession>
<dbReference type="InterPro" id="IPR003661">
    <property type="entry name" value="HisK_dim/P_dom"/>
</dbReference>
<dbReference type="Pfam" id="PF12833">
    <property type="entry name" value="HTH_18"/>
    <property type="match status" value="1"/>
</dbReference>
<evidence type="ECO:0000256" key="4">
    <source>
        <dbReference type="ARBA" id="ARBA00023015"/>
    </source>
</evidence>
<dbReference type="GO" id="GO:0000155">
    <property type="term" value="F:phosphorelay sensor kinase activity"/>
    <property type="evidence" value="ECO:0007669"/>
    <property type="project" value="InterPro"/>
</dbReference>
<reference evidence="11 12" key="1">
    <citation type="submission" date="2019-05" db="EMBL/GenBank/DDBJ databases">
        <title>Tamlana fucoidanivorans sp. nov., isolated from the surface of algae collected from Fujian province in China.</title>
        <authorList>
            <person name="Li J."/>
        </authorList>
    </citation>
    <scope>NUCLEOTIDE SEQUENCE [LARGE SCALE GENOMIC DNA]</scope>
    <source>
        <strain evidence="11 12">CW2-9</strain>
    </source>
</reference>
<evidence type="ECO:0000256" key="6">
    <source>
        <dbReference type="ARBA" id="ARBA00023163"/>
    </source>
</evidence>
<dbReference type="CDD" id="cd00082">
    <property type="entry name" value="HisKA"/>
    <property type="match status" value="1"/>
</dbReference>
<dbReference type="InterPro" id="IPR005467">
    <property type="entry name" value="His_kinase_dom"/>
</dbReference>
<dbReference type="PROSITE" id="PS01124">
    <property type="entry name" value="HTH_ARAC_FAMILY_2"/>
    <property type="match status" value="1"/>
</dbReference>
<dbReference type="PANTHER" id="PTHR43547">
    <property type="entry name" value="TWO-COMPONENT HISTIDINE KINASE"/>
    <property type="match status" value="1"/>
</dbReference>
<keyword evidence="3 7" id="KW-0597">Phosphoprotein</keyword>
<dbReference type="GO" id="GO:0043565">
    <property type="term" value="F:sequence-specific DNA binding"/>
    <property type="evidence" value="ECO:0007669"/>
    <property type="project" value="InterPro"/>
</dbReference>
<feature type="domain" description="Response regulatory" evidence="10">
    <location>
        <begin position="1118"/>
        <end position="1233"/>
    </location>
</feature>
<dbReference type="InterPro" id="IPR003594">
    <property type="entry name" value="HATPase_dom"/>
</dbReference>
<feature type="domain" description="Histidine kinase" evidence="9">
    <location>
        <begin position="842"/>
        <end position="1072"/>
    </location>
</feature>
<evidence type="ECO:0000259" key="10">
    <source>
        <dbReference type="PROSITE" id="PS50110"/>
    </source>
</evidence>
<protein>
    <recommendedName>
        <fullName evidence="2">histidine kinase</fullName>
        <ecNumber evidence="2">2.7.13.3</ecNumber>
    </recommendedName>
</protein>
<dbReference type="PRINTS" id="PR00344">
    <property type="entry name" value="BCTRLSENSOR"/>
</dbReference>
<dbReference type="PROSITE" id="PS50110">
    <property type="entry name" value="RESPONSE_REGULATORY"/>
    <property type="match status" value="1"/>
</dbReference>
<dbReference type="Gene3D" id="1.10.10.60">
    <property type="entry name" value="Homeodomain-like"/>
    <property type="match status" value="1"/>
</dbReference>
<dbReference type="InterPro" id="IPR004358">
    <property type="entry name" value="Sig_transdc_His_kin-like_C"/>
</dbReference>
<dbReference type="InterPro" id="IPR009057">
    <property type="entry name" value="Homeodomain-like_sf"/>
</dbReference>
<evidence type="ECO:0000256" key="7">
    <source>
        <dbReference type="PROSITE-ProRule" id="PRU00169"/>
    </source>
</evidence>
<dbReference type="CDD" id="cd17574">
    <property type="entry name" value="REC_OmpR"/>
    <property type="match status" value="1"/>
</dbReference>
<dbReference type="SUPFAM" id="SSF47384">
    <property type="entry name" value="Homodimeric domain of signal transducing histidine kinase"/>
    <property type="match status" value="1"/>
</dbReference>
<dbReference type="Pfam" id="PF07495">
    <property type="entry name" value="Y_Y_Y"/>
    <property type="match status" value="1"/>
</dbReference>
<comment type="caution">
    <text evidence="11">The sequence shown here is derived from an EMBL/GenBank/DDBJ whole genome shotgun (WGS) entry which is preliminary data.</text>
</comment>
<dbReference type="Pfam" id="PF07494">
    <property type="entry name" value="Reg_prop"/>
    <property type="match status" value="4"/>
</dbReference>
<dbReference type="Gene3D" id="3.30.565.10">
    <property type="entry name" value="Histidine kinase-like ATPase, C-terminal domain"/>
    <property type="match status" value="1"/>
</dbReference>
<dbReference type="Gene3D" id="1.10.287.130">
    <property type="match status" value="1"/>
</dbReference>
<dbReference type="PROSITE" id="PS00041">
    <property type="entry name" value="HTH_ARAC_FAMILY_1"/>
    <property type="match status" value="2"/>
</dbReference>
<dbReference type="EC" id="2.7.13.3" evidence="2"/>
<keyword evidence="6" id="KW-0804">Transcription</keyword>
<dbReference type="Pfam" id="PF00512">
    <property type="entry name" value="HisKA"/>
    <property type="match status" value="1"/>
</dbReference>
<dbReference type="SMART" id="SM00388">
    <property type="entry name" value="HisKA"/>
    <property type="match status" value="1"/>
</dbReference>
<dbReference type="InterPro" id="IPR018062">
    <property type="entry name" value="HTH_AraC-typ_CS"/>
</dbReference>
<dbReference type="RefSeq" id="WP_139695021.1">
    <property type="nucleotide sequence ID" value="NZ_CP074074.1"/>
</dbReference>
<dbReference type="SMART" id="SM00448">
    <property type="entry name" value="REC"/>
    <property type="match status" value="1"/>
</dbReference>
<dbReference type="InterPro" id="IPR001789">
    <property type="entry name" value="Sig_transdc_resp-reg_receiver"/>
</dbReference>
<evidence type="ECO:0000259" key="8">
    <source>
        <dbReference type="PROSITE" id="PS01124"/>
    </source>
</evidence>
<keyword evidence="12" id="KW-1185">Reference proteome</keyword>
<dbReference type="Gene3D" id="3.40.50.2300">
    <property type="match status" value="1"/>
</dbReference>
<dbReference type="InterPro" id="IPR036890">
    <property type="entry name" value="HATPase_C_sf"/>
</dbReference>
<dbReference type="SUPFAM" id="SSF63829">
    <property type="entry name" value="Calcium-dependent phosphotriesterase"/>
    <property type="match status" value="2"/>
</dbReference>
<evidence type="ECO:0000256" key="5">
    <source>
        <dbReference type="ARBA" id="ARBA00023125"/>
    </source>
</evidence>
<feature type="modified residue" description="4-aspartylphosphate" evidence="7">
    <location>
        <position position="1166"/>
    </location>
</feature>
<dbReference type="Gene3D" id="2.60.40.10">
    <property type="entry name" value="Immunoglobulins"/>
    <property type="match status" value="1"/>
</dbReference>
<evidence type="ECO:0000313" key="12">
    <source>
        <dbReference type="Proteomes" id="UP000308713"/>
    </source>
</evidence>
<dbReference type="InterPro" id="IPR011006">
    <property type="entry name" value="CheY-like_superfamily"/>
</dbReference>
<gene>
    <name evidence="11" type="ORF">FGF67_03140</name>
</gene>
<dbReference type="PROSITE" id="PS50109">
    <property type="entry name" value="HIS_KIN"/>
    <property type="match status" value="1"/>
</dbReference>
<dbReference type="Pfam" id="PF02518">
    <property type="entry name" value="HATPase_c"/>
    <property type="match status" value="1"/>
</dbReference>
<name>A0A5C4SQT8_9FLAO</name>
<evidence type="ECO:0000256" key="2">
    <source>
        <dbReference type="ARBA" id="ARBA00012438"/>
    </source>
</evidence>
<dbReference type="GO" id="GO:0003700">
    <property type="term" value="F:DNA-binding transcription factor activity"/>
    <property type="evidence" value="ECO:0007669"/>
    <property type="project" value="InterPro"/>
</dbReference>
<evidence type="ECO:0000313" key="11">
    <source>
        <dbReference type="EMBL" id="TNJ46007.1"/>
    </source>
</evidence>
<comment type="catalytic activity">
    <reaction evidence="1">
        <text>ATP + protein L-histidine = ADP + protein N-phospho-L-histidine.</text>
        <dbReference type="EC" id="2.7.13.3"/>
    </reaction>
</comment>
<dbReference type="InterPro" id="IPR013783">
    <property type="entry name" value="Ig-like_fold"/>
</dbReference>
<proteinExistence type="predicted"/>
<evidence type="ECO:0000256" key="1">
    <source>
        <dbReference type="ARBA" id="ARBA00000085"/>
    </source>
</evidence>
<keyword evidence="5" id="KW-0238">DNA-binding</keyword>
<feature type="domain" description="HTH araC/xylS-type" evidence="8">
    <location>
        <begin position="1265"/>
        <end position="1364"/>
    </location>
</feature>
<dbReference type="InterPro" id="IPR036097">
    <property type="entry name" value="HisK_dim/P_sf"/>
</dbReference>
<dbReference type="EMBL" id="VDCS01000003">
    <property type="protein sequence ID" value="TNJ46007.1"/>
    <property type="molecule type" value="Genomic_DNA"/>
</dbReference>
<dbReference type="InterPro" id="IPR011123">
    <property type="entry name" value="Y_Y_Y"/>
</dbReference>
<sequence length="1372" mass="158065">MLSLSKKLSIKFRLNTIFILFVSLNFSFSQSRIEKFNKLEVDGLPFNQNVNVLFEDSVGYLWIGTKNGLFRYDGNDLLQFKHDVFDSNSIPNNSINSIIEDKNKNLWLGSESFLIFFNRKENKFKGFYKNVTSVVLQKDKDGNIWSNARNTGLILIEPIENSEKINLDSHFNYLNPNIAKFNRRINAFFQDNFNRNWLGTSKGIYVLDAKKNYIKTNFDKPVVSIKAFNNNNQFLVLTNKHVYVLGYNKSDYKLEILEEYLGILNLEQNTTFNTFAIDQNNYDIWIGSTHGLIKGTRNNNSYIFSFSKNQDFLLNDRINSLTFDQYNNLWIGTLNGIYKHLGRTSIFDYIDVNSDKNIINSETNSIITYNDNTLLIGMDHGLFKYNIHNNSASRIKLPINNISRLDLNYDKSKLLIATDTILYESENFDPNKTTLEITQVDSYNHDITDIADINKNETWVGIWGNGIKILNNDTEISNFKNSVVKILDKSHTSALKLSSKNILWIGTRGQGLFKIDFNNETYEQYLPKKNGGLTSNAILSIYEDHSQNIWIGTRGGGLNKYIETTNSFINFEKLNKDIGNTVIASIQEDNTGNLWMSTEQKLIRFDLSSEKFNFFGTEDGIDVSKFMFNSSTSTNNNVELFFGSNNGFYKVNTALFTQQKIIPSTVITNFNTLGPSKNNSANNKENTINSINVNSDTAIRLPYNQNNIVVNFSSLDLTSPKKNQYAYKLEGLNDFWIYTNASNRNANYNDLPPGTYTFKVKSSNSDGIWNETPTTFTFQINPPAWRSKWAYFAYCLLFSILAYISYLLIKRWYKLKKNLVKETISREKDNEHNRMKMIFFTDISHELRTPLTLILGTIEKIVKDRKFNLSPLTAQRIYNNSLRMNRLINQIMDIRKFDVGEFKIKVSKNNIIYDIKKIKNAFNDFAKMYQIKYEFVSSKKTLDAWYDVEIIEKILFNLLSNAFKYTPQNGHISISIDSVSSSSINIPRVTLKNGTYITCAVRDSGVGIAKKDLEFIFDRYYQSTKLPTNQVPGTGIGMELVQKLIERHHGAITVKSEENVYTEFTFFIPIEKSHYKKKEIRHKEDTFTKSIIENSEFAFIEEISAINTINTVKKSKPSILLVEDNVEVRSMLKEELEDSFYILEASNGKEGYNTIIKEKPQLIISDILMPIEDGISMLKKIKSDSDLSNIPILMLTAKGAEETKIECLSLGADDYIEKPFSLEFVKWKIKNTLSTRKELKEKYSKVITAEPSNINVDSNDEKFIKKIVKIIEDSMDDNLLSVEYLASEVGMSRANLYRKVQAILNDTPVNFIKTIRLKRAAQLLKKNNMYISEIAYMTGFNNQRYFGKCFNKQYGMSPTEYIKKHAQEDTPT</sequence>
<dbReference type="SUPFAM" id="SSF46689">
    <property type="entry name" value="Homeodomain-like"/>
    <property type="match status" value="1"/>
</dbReference>
<dbReference type="SUPFAM" id="SSF52172">
    <property type="entry name" value="CheY-like"/>
    <property type="match status" value="1"/>
</dbReference>
<dbReference type="PANTHER" id="PTHR43547:SF2">
    <property type="entry name" value="HYBRID SIGNAL TRANSDUCTION HISTIDINE KINASE C"/>
    <property type="match status" value="1"/>
</dbReference>
<evidence type="ECO:0000256" key="3">
    <source>
        <dbReference type="ARBA" id="ARBA00022553"/>
    </source>
</evidence>
<organism evidence="11 12">
    <name type="scientific">Allotamlana fucoidanivorans</name>
    <dbReference type="NCBI Taxonomy" id="2583814"/>
    <lineage>
        <taxon>Bacteria</taxon>
        <taxon>Pseudomonadati</taxon>
        <taxon>Bacteroidota</taxon>
        <taxon>Flavobacteriia</taxon>
        <taxon>Flavobacteriales</taxon>
        <taxon>Flavobacteriaceae</taxon>
        <taxon>Allotamlana</taxon>
    </lineage>
</organism>
<dbReference type="OrthoDB" id="1383922at2"/>
<evidence type="ECO:0000259" key="9">
    <source>
        <dbReference type="PROSITE" id="PS50109"/>
    </source>
</evidence>
<dbReference type="SMART" id="SM00342">
    <property type="entry name" value="HTH_ARAC"/>
    <property type="match status" value="1"/>
</dbReference>
<keyword evidence="4" id="KW-0805">Transcription regulation</keyword>
<dbReference type="InterPro" id="IPR018060">
    <property type="entry name" value="HTH_AraC"/>
</dbReference>
<dbReference type="Pfam" id="PF00072">
    <property type="entry name" value="Response_reg"/>
    <property type="match status" value="1"/>
</dbReference>
<dbReference type="SMART" id="SM00387">
    <property type="entry name" value="HATPase_c"/>
    <property type="match status" value="1"/>
</dbReference>
<dbReference type="Proteomes" id="UP000308713">
    <property type="component" value="Unassembled WGS sequence"/>
</dbReference>
<dbReference type="SUPFAM" id="SSF55874">
    <property type="entry name" value="ATPase domain of HSP90 chaperone/DNA topoisomerase II/histidine kinase"/>
    <property type="match status" value="1"/>
</dbReference>
<dbReference type="InterPro" id="IPR015943">
    <property type="entry name" value="WD40/YVTN_repeat-like_dom_sf"/>
</dbReference>
<dbReference type="InterPro" id="IPR011110">
    <property type="entry name" value="Reg_prop"/>
</dbReference>